<feature type="transmembrane region" description="Helical" evidence="5">
    <location>
        <begin position="249"/>
        <end position="269"/>
    </location>
</feature>
<dbReference type="Gene3D" id="1.10.760.10">
    <property type="entry name" value="Cytochrome c-like domain"/>
    <property type="match status" value="1"/>
</dbReference>
<evidence type="ECO:0000256" key="3">
    <source>
        <dbReference type="ARBA" id="ARBA00023004"/>
    </source>
</evidence>
<dbReference type="RefSeq" id="WP_011342323.1">
    <property type="nucleotide sequence ID" value="NC_007498.2"/>
</dbReference>
<feature type="transmembrane region" description="Helical" evidence="5">
    <location>
        <begin position="218"/>
        <end position="243"/>
    </location>
</feature>
<dbReference type="PROSITE" id="PS51007">
    <property type="entry name" value="CYTC"/>
    <property type="match status" value="1"/>
</dbReference>
<gene>
    <name evidence="7" type="primary">actE</name>
    <name evidence="7" type="ordered locus">Pcar_2549</name>
</gene>
<dbReference type="KEGG" id="pca:Pcar_2549"/>
<evidence type="ECO:0000256" key="4">
    <source>
        <dbReference type="PROSITE-ProRule" id="PRU00433"/>
    </source>
</evidence>
<keyword evidence="5" id="KW-1133">Transmembrane helix</keyword>
<evidence type="ECO:0000256" key="2">
    <source>
        <dbReference type="ARBA" id="ARBA00022723"/>
    </source>
</evidence>
<dbReference type="Pfam" id="PF13442">
    <property type="entry name" value="Cytochrome_CBB3"/>
    <property type="match status" value="1"/>
</dbReference>
<keyword evidence="1 4" id="KW-0349">Heme</keyword>
<sequence length="419" mass="45484">MLPEIQTHLLQLKWLLILLIALVCPLLALMLGGTTVSLASAGLNRRAGLKKPPAWVNALLKRANPSAEHDTLVVLTVIASLLLVKIIYRPHLFSNAAWAGLIIALTMGLGLMVACRYKLVSHRPPNRTVLAAGMLGVLLVTACCLVLSCTESLLLTPEYWPFLPRLPYLFLSWHGLVRFVEFLLLTGAITGNALLFSRATPPPAPDPINPADHIAKRIGFGLILGSLLLWPLALCLDMTIIPSLALSRLLSGLSILSVALAGLAAVLLVTIRCRSFYAPRFFFVIVVLLFWCWAFMGHTARERILVPVAVAGLAIAPSAATTQPQPATPVKPMAPAVTDISGQRLFEQKCSVCHRFDQRVVGPPLNSVIPDYRKTPDALAAFLLQPVKRNPDYPAMPNLGLTTAQAQALADYLFRYASP</sequence>
<dbReference type="GO" id="GO:0020037">
    <property type="term" value="F:heme binding"/>
    <property type="evidence" value="ECO:0007669"/>
    <property type="project" value="InterPro"/>
</dbReference>
<dbReference type="GO" id="GO:0046872">
    <property type="term" value="F:metal ion binding"/>
    <property type="evidence" value="ECO:0007669"/>
    <property type="project" value="UniProtKB-KW"/>
</dbReference>
<evidence type="ECO:0000256" key="5">
    <source>
        <dbReference type="SAM" id="Phobius"/>
    </source>
</evidence>
<dbReference type="SUPFAM" id="SSF46626">
    <property type="entry name" value="Cytochrome c"/>
    <property type="match status" value="1"/>
</dbReference>
<feature type="transmembrane region" description="Helical" evidence="5">
    <location>
        <begin position="12"/>
        <end position="41"/>
    </location>
</feature>
<reference evidence="7 8" key="2">
    <citation type="journal article" date="2012" name="BMC Genomics">
        <title>The genome of Pelobacter carbinolicus reveals surprising metabolic capabilities and physiological features.</title>
        <authorList>
            <person name="Aklujkar M."/>
            <person name="Haveman S.A."/>
            <person name="Didonato R.Jr."/>
            <person name="Chertkov O."/>
            <person name="Han C.S."/>
            <person name="Land M.L."/>
            <person name="Brown P."/>
            <person name="Lovley D.R."/>
        </authorList>
    </citation>
    <scope>NUCLEOTIDE SEQUENCE [LARGE SCALE GENOMIC DNA]</scope>
    <source>
        <strain evidence="8">DSM 2380 / NBRC 103641 / GraBd1</strain>
    </source>
</reference>
<feature type="transmembrane region" description="Helical" evidence="5">
    <location>
        <begin position="71"/>
        <end position="90"/>
    </location>
</feature>
<evidence type="ECO:0000259" key="6">
    <source>
        <dbReference type="PROSITE" id="PS51007"/>
    </source>
</evidence>
<keyword evidence="3 4" id="KW-0408">Iron</keyword>
<keyword evidence="2 4" id="KW-0479">Metal-binding</keyword>
<reference evidence="8" key="1">
    <citation type="submission" date="2005-10" db="EMBL/GenBank/DDBJ databases">
        <title>Complete sequence of Pelobacter carbinolicus DSM 2380.</title>
        <authorList>
            <person name="Copeland A."/>
            <person name="Lucas S."/>
            <person name="Lapidus A."/>
            <person name="Barry K."/>
            <person name="Detter J.C."/>
            <person name="Glavina T."/>
            <person name="Hammon N."/>
            <person name="Israni S."/>
            <person name="Pitluck S."/>
            <person name="Chertkov O."/>
            <person name="Schmutz J."/>
            <person name="Larimer F."/>
            <person name="Land M."/>
            <person name="Kyrpides N."/>
            <person name="Ivanova N."/>
            <person name="Richardson P."/>
        </authorList>
    </citation>
    <scope>NUCLEOTIDE SEQUENCE [LARGE SCALE GENOMIC DNA]</scope>
    <source>
        <strain evidence="8">DSM 2380 / NBRC 103641 / GraBd1</strain>
    </source>
</reference>
<proteinExistence type="predicted"/>
<dbReference type="GO" id="GO:0009055">
    <property type="term" value="F:electron transfer activity"/>
    <property type="evidence" value="ECO:0007669"/>
    <property type="project" value="InterPro"/>
</dbReference>
<feature type="transmembrane region" description="Helical" evidence="5">
    <location>
        <begin position="96"/>
        <end position="117"/>
    </location>
</feature>
<feature type="transmembrane region" description="Helical" evidence="5">
    <location>
        <begin position="129"/>
        <end position="155"/>
    </location>
</feature>
<dbReference type="EMBL" id="CP000142">
    <property type="protein sequence ID" value="ABA89787.1"/>
    <property type="molecule type" value="Genomic_DNA"/>
</dbReference>
<organism evidence="7 8">
    <name type="scientific">Syntrophotalea carbinolica (strain DSM 2380 / NBRC 103641 / GraBd1)</name>
    <name type="common">Pelobacter carbinolicus</name>
    <dbReference type="NCBI Taxonomy" id="338963"/>
    <lineage>
        <taxon>Bacteria</taxon>
        <taxon>Pseudomonadati</taxon>
        <taxon>Thermodesulfobacteriota</taxon>
        <taxon>Desulfuromonadia</taxon>
        <taxon>Desulfuromonadales</taxon>
        <taxon>Syntrophotaleaceae</taxon>
        <taxon>Syntrophotalea</taxon>
    </lineage>
</organism>
<evidence type="ECO:0000313" key="7">
    <source>
        <dbReference type="EMBL" id="ABA89787.1"/>
    </source>
</evidence>
<accession>Q3A1H0</accession>
<dbReference type="AlphaFoldDB" id="Q3A1H0"/>
<dbReference type="OrthoDB" id="2827525at2"/>
<feature type="domain" description="Cytochrome c" evidence="6">
    <location>
        <begin position="337"/>
        <end position="417"/>
    </location>
</feature>
<feature type="transmembrane region" description="Helical" evidence="5">
    <location>
        <begin position="281"/>
        <end position="298"/>
    </location>
</feature>
<keyword evidence="8" id="KW-1185">Reference proteome</keyword>
<dbReference type="HOGENOM" id="CLU_613498_0_0_7"/>
<dbReference type="Proteomes" id="UP000002534">
    <property type="component" value="Chromosome"/>
</dbReference>
<evidence type="ECO:0000256" key="1">
    <source>
        <dbReference type="ARBA" id="ARBA00022617"/>
    </source>
</evidence>
<dbReference type="InterPro" id="IPR009056">
    <property type="entry name" value="Cyt_c-like_dom"/>
</dbReference>
<protein>
    <submittedName>
        <fullName evidence="7">Menaquinol oxidoreductase complex ACIII, membrane protein and cytochrome c subunit ActE, 1 heme-binding site</fullName>
    </submittedName>
</protein>
<keyword evidence="5" id="KW-0812">Transmembrane</keyword>
<dbReference type="STRING" id="338963.Pcar_2549"/>
<feature type="transmembrane region" description="Helical" evidence="5">
    <location>
        <begin position="175"/>
        <end position="197"/>
    </location>
</feature>
<keyword evidence="5" id="KW-0472">Membrane</keyword>
<dbReference type="InterPro" id="IPR036909">
    <property type="entry name" value="Cyt_c-like_dom_sf"/>
</dbReference>
<name>Q3A1H0_SYNC1</name>
<evidence type="ECO:0000313" key="8">
    <source>
        <dbReference type="Proteomes" id="UP000002534"/>
    </source>
</evidence>
<dbReference type="eggNOG" id="COG4654">
    <property type="taxonomic scope" value="Bacteria"/>
</dbReference>